<dbReference type="Pfam" id="PF00625">
    <property type="entry name" value="Guanylate_kin"/>
    <property type="match status" value="1"/>
</dbReference>
<dbReference type="NCBIfam" id="TIGR03263">
    <property type="entry name" value="guanyl_kin"/>
    <property type="match status" value="1"/>
</dbReference>
<dbReference type="OrthoDB" id="9808150at2"/>
<dbReference type="PROSITE" id="PS00856">
    <property type="entry name" value="GUANYLATE_KINASE_1"/>
    <property type="match status" value="1"/>
</dbReference>
<dbReference type="PANTHER" id="PTHR23117">
    <property type="entry name" value="GUANYLATE KINASE-RELATED"/>
    <property type="match status" value="1"/>
</dbReference>
<dbReference type="InterPro" id="IPR008145">
    <property type="entry name" value="GK/Ca_channel_bsu"/>
</dbReference>
<comment type="similarity">
    <text evidence="3 13">Belongs to the guanylate kinase family.</text>
</comment>
<evidence type="ECO:0000256" key="10">
    <source>
        <dbReference type="ARBA" id="ARBA00022840"/>
    </source>
</evidence>
<keyword evidence="10 13" id="KW-0067">ATP-binding</keyword>
<dbReference type="HAMAP" id="MF_00328">
    <property type="entry name" value="Guanylate_kinase"/>
    <property type="match status" value="1"/>
</dbReference>
<dbReference type="InterPro" id="IPR008144">
    <property type="entry name" value="Guanylate_kin-like_dom"/>
</dbReference>
<dbReference type="GO" id="GO:0005829">
    <property type="term" value="C:cytosol"/>
    <property type="evidence" value="ECO:0007669"/>
    <property type="project" value="TreeGrafter"/>
</dbReference>
<dbReference type="Proteomes" id="UP000232693">
    <property type="component" value="Chromosome"/>
</dbReference>
<protein>
    <recommendedName>
        <fullName evidence="5 13">Guanylate kinase</fullName>
        <ecNumber evidence="4 13">2.7.4.8</ecNumber>
    </recommendedName>
    <alternativeName>
        <fullName evidence="11 13">GMP kinase</fullName>
    </alternativeName>
</protein>
<dbReference type="FunFam" id="3.30.63.10:FF:000005">
    <property type="entry name" value="Guanylate kinase"/>
    <property type="match status" value="1"/>
</dbReference>
<dbReference type="SMART" id="SM00072">
    <property type="entry name" value="GuKc"/>
    <property type="match status" value="1"/>
</dbReference>
<dbReference type="FunFam" id="3.40.50.300:FF:000084">
    <property type="entry name" value="Guanylate kinase"/>
    <property type="match status" value="1"/>
</dbReference>
<evidence type="ECO:0000256" key="11">
    <source>
        <dbReference type="ARBA" id="ARBA00030128"/>
    </source>
</evidence>
<gene>
    <name evidence="13" type="primary">gmk</name>
    <name evidence="14" type="ORF">CW740_11365</name>
</gene>
<dbReference type="InterPro" id="IPR020590">
    <property type="entry name" value="Guanylate_kinase_CS"/>
</dbReference>
<keyword evidence="6 13" id="KW-0963">Cytoplasm</keyword>
<evidence type="ECO:0000256" key="1">
    <source>
        <dbReference type="ARBA" id="ARBA00003531"/>
    </source>
</evidence>
<organism evidence="14 15">
    <name type="scientific">Kangiella profundi</name>
    <dbReference type="NCBI Taxonomy" id="1561924"/>
    <lineage>
        <taxon>Bacteria</taxon>
        <taxon>Pseudomonadati</taxon>
        <taxon>Pseudomonadota</taxon>
        <taxon>Gammaproteobacteria</taxon>
        <taxon>Kangiellales</taxon>
        <taxon>Kangiellaceae</taxon>
        <taxon>Kangiella</taxon>
    </lineage>
</organism>
<dbReference type="GO" id="GO:0005524">
    <property type="term" value="F:ATP binding"/>
    <property type="evidence" value="ECO:0007669"/>
    <property type="project" value="UniProtKB-UniRule"/>
</dbReference>
<dbReference type="GO" id="GO:0004385">
    <property type="term" value="F:GMP kinase activity"/>
    <property type="evidence" value="ECO:0007669"/>
    <property type="project" value="UniProtKB-UniRule"/>
</dbReference>
<keyword evidence="15" id="KW-1185">Reference proteome</keyword>
<evidence type="ECO:0000256" key="13">
    <source>
        <dbReference type="HAMAP-Rule" id="MF_00328"/>
    </source>
</evidence>
<name>A0A2K9AQB2_9GAMM</name>
<evidence type="ECO:0000256" key="12">
    <source>
        <dbReference type="ARBA" id="ARBA00048594"/>
    </source>
</evidence>
<dbReference type="InterPro" id="IPR017665">
    <property type="entry name" value="Guanylate_kinase"/>
</dbReference>
<dbReference type="Gene3D" id="3.30.63.10">
    <property type="entry name" value="Guanylate Kinase phosphate binding domain"/>
    <property type="match status" value="1"/>
</dbReference>
<evidence type="ECO:0000256" key="7">
    <source>
        <dbReference type="ARBA" id="ARBA00022679"/>
    </source>
</evidence>
<evidence type="ECO:0000256" key="8">
    <source>
        <dbReference type="ARBA" id="ARBA00022741"/>
    </source>
</evidence>
<evidence type="ECO:0000256" key="6">
    <source>
        <dbReference type="ARBA" id="ARBA00022490"/>
    </source>
</evidence>
<dbReference type="EMBL" id="CP025120">
    <property type="protein sequence ID" value="AUD79812.1"/>
    <property type="molecule type" value="Genomic_DNA"/>
</dbReference>
<dbReference type="AlphaFoldDB" id="A0A2K9AQB2"/>
<dbReference type="PANTHER" id="PTHR23117:SF13">
    <property type="entry name" value="GUANYLATE KINASE"/>
    <property type="match status" value="1"/>
</dbReference>
<reference evidence="14 15" key="1">
    <citation type="submission" date="2017-12" db="EMBL/GenBank/DDBJ databases">
        <title>Kangiella profundi FT102 completed genome.</title>
        <authorList>
            <person name="Xu J."/>
            <person name="Wang J."/>
            <person name="Lu Y."/>
        </authorList>
    </citation>
    <scope>NUCLEOTIDE SEQUENCE [LARGE SCALE GENOMIC DNA]</scope>
    <source>
        <strain evidence="14 15">FT102</strain>
    </source>
</reference>
<keyword evidence="7 13" id="KW-0808">Transferase</keyword>
<evidence type="ECO:0000256" key="2">
    <source>
        <dbReference type="ARBA" id="ARBA00004496"/>
    </source>
</evidence>
<dbReference type="CDD" id="cd00071">
    <property type="entry name" value="GMPK"/>
    <property type="match status" value="1"/>
</dbReference>
<feature type="binding site" evidence="13">
    <location>
        <begin position="20"/>
        <end position="27"/>
    </location>
    <ligand>
        <name>ATP</name>
        <dbReference type="ChEBI" id="CHEBI:30616"/>
    </ligand>
</feature>
<evidence type="ECO:0000313" key="15">
    <source>
        <dbReference type="Proteomes" id="UP000232693"/>
    </source>
</evidence>
<evidence type="ECO:0000256" key="4">
    <source>
        <dbReference type="ARBA" id="ARBA00012961"/>
    </source>
</evidence>
<sequence length="217" mass="24819">MTTMTPINTIAKGTLYVVSAPSGAGKTSLLKAVLRKLPELKVSISHTTRPQRPGEQDGVDYHFIDQTTFQQMLTEHRFLEHAQVFDNFYGTSRDWLEAQLVDGHDVILEIDWQGARQVRKLMPESCGIFILPPSREELLSRLTNRGQDSDEVIARRMAAATAEMKHYDEYDYVVINDDFDIACDELAAIFTARRLRIESQKIRQHHLINNLLSDTME</sequence>
<evidence type="ECO:0000256" key="9">
    <source>
        <dbReference type="ARBA" id="ARBA00022777"/>
    </source>
</evidence>
<keyword evidence="9 13" id="KW-0418">Kinase</keyword>
<keyword evidence="8 13" id="KW-0547">Nucleotide-binding</keyword>
<evidence type="ECO:0000313" key="14">
    <source>
        <dbReference type="EMBL" id="AUD79812.1"/>
    </source>
</evidence>
<evidence type="ECO:0000256" key="3">
    <source>
        <dbReference type="ARBA" id="ARBA00005790"/>
    </source>
</evidence>
<dbReference type="RefSeq" id="WP_106647604.1">
    <property type="nucleotide sequence ID" value="NZ_BMGO01000001.1"/>
</dbReference>
<dbReference type="Gene3D" id="3.40.50.300">
    <property type="entry name" value="P-loop containing nucleotide triphosphate hydrolases"/>
    <property type="match status" value="2"/>
</dbReference>
<dbReference type="SUPFAM" id="SSF52540">
    <property type="entry name" value="P-loop containing nucleoside triphosphate hydrolases"/>
    <property type="match status" value="1"/>
</dbReference>
<evidence type="ECO:0000256" key="5">
    <source>
        <dbReference type="ARBA" id="ARBA00016296"/>
    </source>
</evidence>
<accession>A0A2K9AQB2</accession>
<dbReference type="EC" id="2.7.4.8" evidence="4 13"/>
<dbReference type="KEGG" id="kpd:CW740_11365"/>
<comment type="function">
    <text evidence="1 13">Essential for recycling GMP and indirectly, cGMP.</text>
</comment>
<comment type="subcellular location">
    <subcellularLocation>
        <location evidence="2 13">Cytoplasm</location>
    </subcellularLocation>
</comment>
<dbReference type="InterPro" id="IPR027417">
    <property type="entry name" value="P-loop_NTPase"/>
</dbReference>
<comment type="catalytic activity">
    <reaction evidence="12 13">
        <text>GMP + ATP = GDP + ADP</text>
        <dbReference type="Rhea" id="RHEA:20780"/>
        <dbReference type="ChEBI" id="CHEBI:30616"/>
        <dbReference type="ChEBI" id="CHEBI:58115"/>
        <dbReference type="ChEBI" id="CHEBI:58189"/>
        <dbReference type="ChEBI" id="CHEBI:456216"/>
        <dbReference type="EC" id="2.7.4.8"/>
    </reaction>
</comment>
<dbReference type="PROSITE" id="PS50052">
    <property type="entry name" value="GUANYLATE_KINASE_2"/>
    <property type="match status" value="1"/>
</dbReference>
<proteinExistence type="inferred from homology"/>